<dbReference type="PANTHER" id="PTHR33240">
    <property type="entry name" value="OS08G0508500 PROTEIN"/>
    <property type="match status" value="1"/>
</dbReference>
<evidence type="ECO:0000313" key="1">
    <source>
        <dbReference type="EMBL" id="RDY10405.1"/>
    </source>
</evidence>
<comment type="caution">
    <text evidence="1">The sequence shown here is derived from an EMBL/GenBank/DDBJ whole genome shotgun (WGS) entry which is preliminary data.</text>
</comment>
<gene>
    <name evidence="1" type="ORF">CR513_05073</name>
</gene>
<feature type="non-terminal residue" evidence="1">
    <location>
        <position position="1"/>
    </location>
</feature>
<accession>A0A371I5T7</accession>
<dbReference type="AlphaFoldDB" id="A0A371I5T7"/>
<keyword evidence="2" id="KW-1185">Reference proteome</keyword>
<dbReference type="OrthoDB" id="1751727at2759"/>
<reference evidence="1" key="1">
    <citation type="submission" date="2018-05" db="EMBL/GenBank/DDBJ databases">
        <title>Draft genome of Mucuna pruriens seed.</title>
        <authorList>
            <person name="Nnadi N.E."/>
            <person name="Vos R."/>
            <person name="Hasami M.H."/>
            <person name="Devisetty U.K."/>
            <person name="Aguiy J.C."/>
        </authorList>
    </citation>
    <scope>NUCLEOTIDE SEQUENCE [LARGE SCALE GENOMIC DNA]</scope>
    <source>
        <strain evidence="1">JCA_2017</strain>
    </source>
</reference>
<name>A0A371I5T7_MUCPR</name>
<protein>
    <submittedName>
        <fullName evidence="1">Uncharacterized protein</fullName>
    </submittedName>
</protein>
<evidence type="ECO:0000313" key="2">
    <source>
        <dbReference type="Proteomes" id="UP000257109"/>
    </source>
</evidence>
<organism evidence="1 2">
    <name type="scientific">Mucuna pruriens</name>
    <name type="common">Velvet bean</name>
    <name type="synonym">Dolichos pruriens</name>
    <dbReference type="NCBI Taxonomy" id="157652"/>
    <lineage>
        <taxon>Eukaryota</taxon>
        <taxon>Viridiplantae</taxon>
        <taxon>Streptophyta</taxon>
        <taxon>Embryophyta</taxon>
        <taxon>Tracheophyta</taxon>
        <taxon>Spermatophyta</taxon>
        <taxon>Magnoliopsida</taxon>
        <taxon>eudicotyledons</taxon>
        <taxon>Gunneridae</taxon>
        <taxon>Pentapetalae</taxon>
        <taxon>rosids</taxon>
        <taxon>fabids</taxon>
        <taxon>Fabales</taxon>
        <taxon>Fabaceae</taxon>
        <taxon>Papilionoideae</taxon>
        <taxon>50 kb inversion clade</taxon>
        <taxon>NPAAA clade</taxon>
        <taxon>indigoferoid/millettioid clade</taxon>
        <taxon>Phaseoleae</taxon>
        <taxon>Mucuna</taxon>
    </lineage>
</organism>
<sequence length="169" mass="19072">MSARKSYVRVVMAVQGNAPCLRVLITRLKVLIDQGSSTNVLYWSTFQKLGLPTSSLEECSETLFRFIGERVEIRGIMEIEIVFGVGASARTILVSYKMVNTWASYNIVIRWSTLNRLRVAVSTPHLCMKYPIGKGVGVIKADKKITYRCYEKSLRVGRRLVDYEGPSNS</sequence>
<proteinExistence type="predicted"/>
<dbReference type="EMBL" id="QJKJ01000848">
    <property type="protein sequence ID" value="RDY10405.1"/>
    <property type="molecule type" value="Genomic_DNA"/>
</dbReference>
<dbReference type="PANTHER" id="PTHR33240:SF15">
    <property type="entry name" value="GAG-PRO-LIKE PROTEIN"/>
    <property type="match status" value="1"/>
</dbReference>
<dbReference type="Proteomes" id="UP000257109">
    <property type="component" value="Unassembled WGS sequence"/>
</dbReference>